<accession>A0A8C5Z0D2</accession>
<organism evidence="1 2">
    <name type="scientific">Marmota marmota marmota</name>
    <name type="common">Alpine marmot</name>
    <dbReference type="NCBI Taxonomy" id="9994"/>
    <lineage>
        <taxon>Eukaryota</taxon>
        <taxon>Metazoa</taxon>
        <taxon>Chordata</taxon>
        <taxon>Craniata</taxon>
        <taxon>Vertebrata</taxon>
        <taxon>Euteleostomi</taxon>
        <taxon>Mammalia</taxon>
        <taxon>Eutheria</taxon>
        <taxon>Euarchontoglires</taxon>
        <taxon>Glires</taxon>
        <taxon>Rodentia</taxon>
        <taxon>Sciuromorpha</taxon>
        <taxon>Sciuridae</taxon>
        <taxon>Xerinae</taxon>
        <taxon>Marmotini</taxon>
        <taxon>Marmota</taxon>
    </lineage>
</organism>
<dbReference type="Ensembl" id="ENSMMMT00000007762.1">
    <property type="protein sequence ID" value="ENSMMMP00000006835.1"/>
    <property type="gene ID" value="ENSMMMG00000006124.1"/>
</dbReference>
<sequence length="93" mass="11295">MSTSNEVLGKGFPTEFAMYLNYCSGLFFEEAPDYMYLRQLFHILFSTLNHQYEYKFDWTMLKQRDAWQEAYPADRNPHRQANWQKDKSNMKSF</sequence>
<reference evidence="1" key="2">
    <citation type="submission" date="2025-09" db="UniProtKB">
        <authorList>
            <consortium name="Ensembl"/>
        </authorList>
    </citation>
    <scope>IDENTIFICATION</scope>
</reference>
<evidence type="ECO:0000313" key="2">
    <source>
        <dbReference type="Proteomes" id="UP000694407"/>
    </source>
</evidence>
<keyword evidence="2" id="KW-1185">Reference proteome</keyword>
<dbReference type="AlphaFoldDB" id="A0A8C5Z0D2"/>
<dbReference type="Gene3D" id="1.10.510.10">
    <property type="entry name" value="Transferase(Phosphotransferase) domain 1"/>
    <property type="match status" value="1"/>
</dbReference>
<name>A0A8C5Z0D2_MARMA</name>
<dbReference type="GeneTree" id="ENSGT00940000153700"/>
<dbReference type="Proteomes" id="UP000694407">
    <property type="component" value="Unplaced"/>
</dbReference>
<protein>
    <submittedName>
        <fullName evidence="1">Uncharacterized protein</fullName>
    </submittedName>
</protein>
<evidence type="ECO:0000313" key="1">
    <source>
        <dbReference type="Ensembl" id="ENSMMMP00000006835.1"/>
    </source>
</evidence>
<reference evidence="1" key="1">
    <citation type="submission" date="2025-08" db="UniProtKB">
        <authorList>
            <consortium name="Ensembl"/>
        </authorList>
    </citation>
    <scope>IDENTIFICATION</scope>
</reference>
<proteinExistence type="predicted"/>